<comment type="caution">
    <text evidence="2">The sequence shown here is derived from an EMBL/GenBank/DDBJ whole genome shotgun (WGS) entry which is preliminary data.</text>
</comment>
<dbReference type="RefSeq" id="WP_177099562.1">
    <property type="nucleotide sequence ID" value="NZ_JACAQB010000003.1"/>
</dbReference>
<gene>
    <name evidence="2" type="ORF">HX882_01215</name>
</gene>
<feature type="domain" description="DUF4123" evidence="1">
    <location>
        <begin position="10"/>
        <end position="123"/>
    </location>
</feature>
<dbReference type="Pfam" id="PF13503">
    <property type="entry name" value="DUF4123"/>
    <property type="match status" value="1"/>
</dbReference>
<sequence length="189" mass="20676">MIEAMDHPGFLLIEGACLGAARTWFRQHYPSHQAVALLINTPYMAIADAGPFLLEAPPGSPLRLDWWQGDSILGRGVWLSTRLSPAKLLISLQRRLKVHGAHGHEYWLRLGDAGALLRAWEARAPWPTGFWHGIDSVWLLHEGAPLCAWKNTVPEQDAAPANIGLAAQIVLPDALLCALSGESEENADV</sequence>
<dbReference type="Proteomes" id="UP000539985">
    <property type="component" value="Unassembled WGS sequence"/>
</dbReference>
<evidence type="ECO:0000313" key="3">
    <source>
        <dbReference type="Proteomes" id="UP000539985"/>
    </source>
</evidence>
<dbReference type="AlphaFoldDB" id="A0A7Y7X784"/>
<name>A0A7Y7X784_9PSED</name>
<evidence type="ECO:0000313" key="2">
    <source>
        <dbReference type="EMBL" id="NWB94507.1"/>
    </source>
</evidence>
<dbReference type="EMBL" id="JACAQB010000003">
    <property type="protein sequence ID" value="NWB94507.1"/>
    <property type="molecule type" value="Genomic_DNA"/>
</dbReference>
<accession>A0A7Y7X784</accession>
<dbReference type="InterPro" id="IPR025391">
    <property type="entry name" value="DUF4123"/>
</dbReference>
<evidence type="ECO:0000259" key="1">
    <source>
        <dbReference type="Pfam" id="PF13503"/>
    </source>
</evidence>
<reference evidence="2 3" key="1">
    <citation type="submission" date="2020-04" db="EMBL/GenBank/DDBJ databases">
        <title>Molecular characterization of pseudomonads from Agaricus bisporus reveal novel blotch 2 pathogens in Western Europe.</title>
        <authorList>
            <person name="Taparia T."/>
            <person name="Krijger M."/>
            <person name="Haynes E."/>
            <person name="Elpinstone J.G."/>
            <person name="Noble R."/>
            <person name="Van Der Wolf J."/>
        </authorList>
    </citation>
    <scope>NUCLEOTIDE SEQUENCE [LARGE SCALE GENOMIC DNA]</scope>
    <source>
        <strain evidence="2 3">H7001</strain>
    </source>
</reference>
<protein>
    <submittedName>
        <fullName evidence="2">DUF4123 domain-containing protein</fullName>
    </submittedName>
</protein>
<proteinExistence type="predicted"/>
<organism evidence="2 3">
    <name type="scientific">Pseudomonas gingeri</name>
    <dbReference type="NCBI Taxonomy" id="117681"/>
    <lineage>
        <taxon>Bacteria</taxon>
        <taxon>Pseudomonadati</taxon>
        <taxon>Pseudomonadota</taxon>
        <taxon>Gammaproteobacteria</taxon>
        <taxon>Pseudomonadales</taxon>
        <taxon>Pseudomonadaceae</taxon>
        <taxon>Pseudomonas</taxon>
    </lineage>
</organism>